<evidence type="ECO:0000313" key="3">
    <source>
        <dbReference type="EMBL" id="MFC3628602.1"/>
    </source>
</evidence>
<keyword evidence="4" id="KW-1185">Reference proteome</keyword>
<gene>
    <name evidence="3" type="ORF">ACFOM8_04005</name>
</gene>
<name>A0ABV7U0Q9_9RHOB</name>
<dbReference type="Gene3D" id="1.10.287.70">
    <property type="match status" value="1"/>
</dbReference>
<keyword evidence="1" id="KW-0812">Transmembrane</keyword>
<accession>A0ABV7U0Q9</accession>
<comment type="caution">
    <text evidence="3">The sequence shown here is derived from an EMBL/GenBank/DDBJ whole genome shotgun (WGS) entry which is preliminary data.</text>
</comment>
<dbReference type="EMBL" id="JBHRXY010000002">
    <property type="protein sequence ID" value="MFC3628602.1"/>
    <property type="molecule type" value="Genomic_DNA"/>
</dbReference>
<proteinExistence type="predicted"/>
<keyword evidence="1" id="KW-1133">Transmembrane helix</keyword>
<feature type="transmembrane region" description="Helical" evidence="1">
    <location>
        <begin position="84"/>
        <end position="102"/>
    </location>
</feature>
<dbReference type="SUPFAM" id="SSF81324">
    <property type="entry name" value="Voltage-gated potassium channels"/>
    <property type="match status" value="1"/>
</dbReference>
<reference evidence="4" key="1">
    <citation type="journal article" date="2019" name="Int. J. Syst. Evol. Microbiol.">
        <title>The Global Catalogue of Microorganisms (GCM) 10K type strain sequencing project: providing services to taxonomists for standard genome sequencing and annotation.</title>
        <authorList>
            <consortium name="The Broad Institute Genomics Platform"/>
            <consortium name="The Broad Institute Genome Sequencing Center for Infectious Disease"/>
            <person name="Wu L."/>
            <person name="Ma J."/>
        </authorList>
    </citation>
    <scope>NUCLEOTIDE SEQUENCE [LARGE SCALE GENOMIC DNA]</scope>
    <source>
        <strain evidence="4">KCTC 42473</strain>
    </source>
</reference>
<feature type="transmembrane region" description="Helical" evidence="1">
    <location>
        <begin position="108"/>
        <end position="129"/>
    </location>
</feature>
<dbReference type="Pfam" id="PF07885">
    <property type="entry name" value="Ion_trans_2"/>
    <property type="match status" value="1"/>
</dbReference>
<organism evidence="3 4">
    <name type="scientific">Paracoccus angustae</name>
    <dbReference type="NCBI Taxonomy" id="1671480"/>
    <lineage>
        <taxon>Bacteria</taxon>
        <taxon>Pseudomonadati</taxon>
        <taxon>Pseudomonadota</taxon>
        <taxon>Alphaproteobacteria</taxon>
        <taxon>Rhodobacterales</taxon>
        <taxon>Paracoccaceae</taxon>
        <taxon>Paracoccus</taxon>
    </lineage>
</organism>
<dbReference type="Proteomes" id="UP001595539">
    <property type="component" value="Unassembled WGS sequence"/>
</dbReference>
<feature type="domain" description="Potassium channel" evidence="2">
    <location>
        <begin position="62"/>
        <end position="132"/>
    </location>
</feature>
<protein>
    <submittedName>
        <fullName evidence="3">Ion channel</fullName>
    </submittedName>
</protein>
<feature type="transmembrane region" description="Helical" evidence="1">
    <location>
        <begin position="7"/>
        <end position="26"/>
    </location>
</feature>
<evidence type="ECO:0000256" key="1">
    <source>
        <dbReference type="SAM" id="Phobius"/>
    </source>
</evidence>
<dbReference type="RefSeq" id="WP_377759528.1">
    <property type="nucleotide sequence ID" value="NZ_JBHRXY010000002.1"/>
</dbReference>
<evidence type="ECO:0000259" key="2">
    <source>
        <dbReference type="Pfam" id="PF07885"/>
    </source>
</evidence>
<evidence type="ECO:0000313" key="4">
    <source>
        <dbReference type="Proteomes" id="UP001595539"/>
    </source>
</evidence>
<keyword evidence="1" id="KW-0472">Membrane</keyword>
<dbReference type="InterPro" id="IPR013099">
    <property type="entry name" value="K_chnl_dom"/>
</dbReference>
<feature type="transmembrane region" description="Helical" evidence="1">
    <location>
        <begin position="46"/>
        <end position="72"/>
    </location>
</feature>
<sequence length="147" mass="16356">MLGQIAFGSVLMLCSIGIAGLWIWLLETGFARWEGWLVRAPHRPKLILIVLASSLAVLAMVTMSVWLWAGAFHLLSIFRDFEEAMYFALVTFTTLGYGDVLMPPEWRILGGLAAANGLLSFGLMTALMVESLRHVRVRQIEFTRNGA</sequence>